<feature type="domain" description="Flavodoxin-like" evidence="1">
    <location>
        <begin position="3"/>
        <end position="159"/>
    </location>
</feature>
<dbReference type="EMBL" id="DXGC01000094">
    <property type="protein sequence ID" value="HIW92225.1"/>
    <property type="molecule type" value="Genomic_DNA"/>
</dbReference>
<dbReference type="AlphaFoldDB" id="A0A9D1RRG7"/>
<accession>A0A9D1RRG7</accession>
<reference evidence="2" key="2">
    <citation type="submission" date="2021-04" db="EMBL/GenBank/DDBJ databases">
        <authorList>
            <person name="Gilroy R."/>
        </authorList>
    </citation>
    <scope>NUCLEOTIDE SEQUENCE</scope>
    <source>
        <strain evidence="2">CHK32-1732</strain>
    </source>
</reference>
<sequence>MKSVIITESYFGNTATIAEELAAGLTDAGAEATVLTAEDALNGPGSSADLVILAAPTHNMGLPTEKTRAQATEKGAGRGSGAGVREWIDAASGSDARIIAVSTTTGGFMAGSAAKAAVKALKKKGVTADRGEDFTVTDVPGPLAEGEKERARAWARTLL</sequence>
<comment type="caution">
    <text evidence="2">The sequence shown here is derived from an EMBL/GenBank/DDBJ whole genome shotgun (WGS) entry which is preliminary data.</text>
</comment>
<dbReference type="GO" id="GO:0010181">
    <property type="term" value="F:FMN binding"/>
    <property type="evidence" value="ECO:0007669"/>
    <property type="project" value="InterPro"/>
</dbReference>
<protein>
    <submittedName>
        <fullName evidence="2">Flavodoxin domain-containing protein</fullName>
    </submittedName>
</protein>
<proteinExistence type="predicted"/>
<evidence type="ECO:0000259" key="1">
    <source>
        <dbReference type="PROSITE" id="PS50902"/>
    </source>
</evidence>
<name>A0A9D1RRG7_9CORY</name>
<gene>
    <name evidence="2" type="ORF">H9870_11265</name>
</gene>
<organism evidence="2 3">
    <name type="scientific">Candidatus Corynebacterium avicola</name>
    <dbReference type="NCBI Taxonomy" id="2838527"/>
    <lineage>
        <taxon>Bacteria</taxon>
        <taxon>Bacillati</taxon>
        <taxon>Actinomycetota</taxon>
        <taxon>Actinomycetes</taxon>
        <taxon>Mycobacteriales</taxon>
        <taxon>Corynebacteriaceae</taxon>
        <taxon>Corynebacterium</taxon>
    </lineage>
</organism>
<dbReference type="PROSITE" id="PS50902">
    <property type="entry name" value="FLAVODOXIN_LIKE"/>
    <property type="match status" value="1"/>
</dbReference>
<reference evidence="2" key="1">
    <citation type="journal article" date="2021" name="PeerJ">
        <title>Extensive microbial diversity within the chicken gut microbiome revealed by metagenomics and culture.</title>
        <authorList>
            <person name="Gilroy R."/>
            <person name="Ravi A."/>
            <person name="Getino M."/>
            <person name="Pursley I."/>
            <person name="Horton D.L."/>
            <person name="Alikhan N.F."/>
            <person name="Baker D."/>
            <person name="Gharbi K."/>
            <person name="Hall N."/>
            <person name="Watson M."/>
            <person name="Adriaenssens E.M."/>
            <person name="Foster-Nyarko E."/>
            <person name="Jarju S."/>
            <person name="Secka A."/>
            <person name="Antonio M."/>
            <person name="Oren A."/>
            <person name="Chaudhuri R.R."/>
            <person name="La Ragione R."/>
            <person name="Hildebrand F."/>
            <person name="Pallen M.J."/>
        </authorList>
    </citation>
    <scope>NUCLEOTIDE SEQUENCE</scope>
    <source>
        <strain evidence="2">CHK32-1732</strain>
    </source>
</reference>
<dbReference type="Proteomes" id="UP000824190">
    <property type="component" value="Unassembled WGS sequence"/>
</dbReference>
<dbReference type="Gene3D" id="3.40.50.360">
    <property type="match status" value="1"/>
</dbReference>
<dbReference type="SUPFAM" id="SSF52218">
    <property type="entry name" value="Flavoproteins"/>
    <property type="match status" value="1"/>
</dbReference>
<evidence type="ECO:0000313" key="3">
    <source>
        <dbReference type="Proteomes" id="UP000824190"/>
    </source>
</evidence>
<dbReference type="InterPro" id="IPR029039">
    <property type="entry name" value="Flavoprotein-like_sf"/>
</dbReference>
<dbReference type="Pfam" id="PF00258">
    <property type="entry name" value="Flavodoxin_1"/>
    <property type="match status" value="1"/>
</dbReference>
<dbReference type="InterPro" id="IPR008254">
    <property type="entry name" value="Flavodoxin/NO_synth"/>
</dbReference>
<evidence type="ECO:0000313" key="2">
    <source>
        <dbReference type="EMBL" id="HIW92225.1"/>
    </source>
</evidence>